<name>A0ABW4J623_9LACO</name>
<dbReference type="EMBL" id="JBHTOP010000002">
    <property type="protein sequence ID" value="MFD1670660.1"/>
    <property type="molecule type" value="Genomic_DNA"/>
</dbReference>
<organism evidence="1 2">
    <name type="scientific">Agrilactobacillus yilanensis</name>
    <dbReference type="NCBI Taxonomy" id="2485997"/>
    <lineage>
        <taxon>Bacteria</taxon>
        <taxon>Bacillati</taxon>
        <taxon>Bacillota</taxon>
        <taxon>Bacilli</taxon>
        <taxon>Lactobacillales</taxon>
        <taxon>Lactobacillaceae</taxon>
        <taxon>Agrilactobacillus</taxon>
    </lineage>
</organism>
<evidence type="ECO:0000313" key="2">
    <source>
        <dbReference type="Proteomes" id="UP001597267"/>
    </source>
</evidence>
<proteinExistence type="predicted"/>
<evidence type="ECO:0000313" key="1">
    <source>
        <dbReference type="EMBL" id="MFD1670660.1"/>
    </source>
</evidence>
<sequence length="155" mass="18066">MAKKKRSKLKVKEISVKRVEHLQSPDKNPFGLLPAYITNMKINVQRQKLETDPDQNLITIHDAVADTDTDRRQFKQFLTLIYIVIQKVYKDEVNDHYFAPVGQQSFKETSFFEINFAGPNQGDIQIHFEFAQEYAAFLQVLQSYQETIAIDPKNK</sequence>
<dbReference type="RefSeq" id="WP_125712448.1">
    <property type="nucleotide sequence ID" value="NZ_JBHTOP010000002.1"/>
</dbReference>
<reference evidence="2" key="1">
    <citation type="journal article" date="2019" name="Int. J. Syst. Evol. Microbiol.">
        <title>The Global Catalogue of Microorganisms (GCM) 10K type strain sequencing project: providing services to taxonomists for standard genome sequencing and annotation.</title>
        <authorList>
            <consortium name="The Broad Institute Genomics Platform"/>
            <consortium name="The Broad Institute Genome Sequencing Center for Infectious Disease"/>
            <person name="Wu L."/>
            <person name="Ma J."/>
        </authorList>
    </citation>
    <scope>NUCLEOTIDE SEQUENCE [LARGE SCALE GENOMIC DNA]</scope>
    <source>
        <strain evidence="2">CCM 8896</strain>
    </source>
</reference>
<dbReference type="Proteomes" id="UP001597267">
    <property type="component" value="Unassembled WGS sequence"/>
</dbReference>
<gene>
    <name evidence="1" type="ORF">ACFQ5M_00975</name>
</gene>
<keyword evidence="2" id="KW-1185">Reference proteome</keyword>
<comment type="caution">
    <text evidence="1">The sequence shown here is derived from an EMBL/GenBank/DDBJ whole genome shotgun (WGS) entry which is preliminary data.</text>
</comment>
<protein>
    <submittedName>
        <fullName evidence="1">Uncharacterized protein</fullName>
    </submittedName>
</protein>
<accession>A0ABW4J623</accession>